<evidence type="ECO:0000313" key="1">
    <source>
        <dbReference type="EMBL" id="KIK58515.1"/>
    </source>
</evidence>
<keyword evidence="2" id="KW-1185">Reference proteome</keyword>
<sequence>MSKRDRRAGRGVGYHPSPHLKYLSSRITSHSIIVSVENLYQSCRWNAQLPKGLLFNLSHRNSSPNYRRHPRFIGQVQSPAALYGLRNCGLSAPWKAYLLSLMSDAERPMHAEECLSMHDMLRMVDSLRARHSETLSGSSARSGPFFLSVVATTLVPKLRAPTGIRDANTYAPVDSAAASSSSSFIVSYLLILPFLPIVSGMCVRRGELRGWLPRNTRCGGAAGWKEKKNPS</sequence>
<accession>A0A0D0B5C3</accession>
<gene>
    <name evidence="1" type="ORF">GYMLUDRAFT_245940</name>
</gene>
<dbReference type="EMBL" id="KN834784">
    <property type="protein sequence ID" value="KIK58515.1"/>
    <property type="molecule type" value="Genomic_DNA"/>
</dbReference>
<evidence type="ECO:0000313" key="2">
    <source>
        <dbReference type="Proteomes" id="UP000053593"/>
    </source>
</evidence>
<name>A0A0D0B5C3_9AGAR</name>
<protein>
    <submittedName>
        <fullName evidence="1">Uncharacterized protein</fullName>
    </submittedName>
</protein>
<proteinExistence type="predicted"/>
<organism evidence="1 2">
    <name type="scientific">Collybiopsis luxurians FD-317 M1</name>
    <dbReference type="NCBI Taxonomy" id="944289"/>
    <lineage>
        <taxon>Eukaryota</taxon>
        <taxon>Fungi</taxon>
        <taxon>Dikarya</taxon>
        <taxon>Basidiomycota</taxon>
        <taxon>Agaricomycotina</taxon>
        <taxon>Agaricomycetes</taxon>
        <taxon>Agaricomycetidae</taxon>
        <taxon>Agaricales</taxon>
        <taxon>Marasmiineae</taxon>
        <taxon>Omphalotaceae</taxon>
        <taxon>Collybiopsis</taxon>
        <taxon>Collybiopsis luxurians</taxon>
    </lineage>
</organism>
<dbReference type="HOGENOM" id="CLU_1199940_0_0_1"/>
<dbReference type="Proteomes" id="UP000053593">
    <property type="component" value="Unassembled WGS sequence"/>
</dbReference>
<dbReference type="AlphaFoldDB" id="A0A0D0B5C3"/>
<reference evidence="1 2" key="1">
    <citation type="submission" date="2014-04" db="EMBL/GenBank/DDBJ databases">
        <title>Evolutionary Origins and Diversification of the Mycorrhizal Mutualists.</title>
        <authorList>
            <consortium name="DOE Joint Genome Institute"/>
            <consortium name="Mycorrhizal Genomics Consortium"/>
            <person name="Kohler A."/>
            <person name="Kuo A."/>
            <person name="Nagy L.G."/>
            <person name="Floudas D."/>
            <person name="Copeland A."/>
            <person name="Barry K.W."/>
            <person name="Cichocki N."/>
            <person name="Veneault-Fourrey C."/>
            <person name="LaButti K."/>
            <person name="Lindquist E.A."/>
            <person name="Lipzen A."/>
            <person name="Lundell T."/>
            <person name="Morin E."/>
            <person name="Murat C."/>
            <person name="Riley R."/>
            <person name="Ohm R."/>
            <person name="Sun H."/>
            <person name="Tunlid A."/>
            <person name="Henrissat B."/>
            <person name="Grigoriev I.V."/>
            <person name="Hibbett D.S."/>
            <person name="Martin F."/>
        </authorList>
    </citation>
    <scope>NUCLEOTIDE SEQUENCE [LARGE SCALE GENOMIC DNA]</scope>
    <source>
        <strain evidence="1 2">FD-317 M1</strain>
    </source>
</reference>